<dbReference type="Proteomes" id="UP001221757">
    <property type="component" value="Unassembled WGS sequence"/>
</dbReference>
<reference evidence="2" key="1">
    <citation type="submission" date="2023-03" db="EMBL/GenBank/DDBJ databases">
        <title>Massive genome expansion in bonnet fungi (Mycena s.s.) driven by repeated elements and novel gene families across ecological guilds.</title>
        <authorList>
            <consortium name="Lawrence Berkeley National Laboratory"/>
            <person name="Harder C.B."/>
            <person name="Miyauchi S."/>
            <person name="Viragh M."/>
            <person name="Kuo A."/>
            <person name="Thoen E."/>
            <person name="Andreopoulos B."/>
            <person name="Lu D."/>
            <person name="Skrede I."/>
            <person name="Drula E."/>
            <person name="Henrissat B."/>
            <person name="Morin E."/>
            <person name="Kohler A."/>
            <person name="Barry K."/>
            <person name="LaButti K."/>
            <person name="Morin E."/>
            <person name="Salamov A."/>
            <person name="Lipzen A."/>
            <person name="Mereny Z."/>
            <person name="Hegedus B."/>
            <person name="Baldrian P."/>
            <person name="Stursova M."/>
            <person name="Weitz H."/>
            <person name="Taylor A."/>
            <person name="Grigoriev I.V."/>
            <person name="Nagy L.G."/>
            <person name="Martin F."/>
            <person name="Kauserud H."/>
        </authorList>
    </citation>
    <scope>NUCLEOTIDE SEQUENCE</scope>
    <source>
        <strain evidence="2">CBHHK067</strain>
    </source>
</reference>
<accession>A0AAD7GI93</accession>
<organism evidence="2 3">
    <name type="scientific">Mycena rosella</name>
    <name type="common">Pink bonnet</name>
    <name type="synonym">Agaricus rosellus</name>
    <dbReference type="NCBI Taxonomy" id="1033263"/>
    <lineage>
        <taxon>Eukaryota</taxon>
        <taxon>Fungi</taxon>
        <taxon>Dikarya</taxon>
        <taxon>Basidiomycota</taxon>
        <taxon>Agaricomycotina</taxon>
        <taxon>Agaricomycetes</taxon>
        <taxon>Agaricomycetidae</taxon>
        <taxon>Agaricales</taxon>
        <taxon>Marasmiineae</taxon>
        <taxon>Mycenaceae</taxon>
        <taxon>Mycena</taxon>
    </lineage>
</organism>
<keyword evidence="3" id="KW-1185">Reference proteome</keyword>
<keyword evidence="1" id="KW-0732">Signal</keyword>
<evidence type="ECO:0000313" key="3">
    <source>
        <dbReference type="Proteomes" id="UP001221757"/>
    </source>
</evidence>
<dbReference type="AlphaFoldDB" id="A0AAD7GI93"/>
<comment type="caution">
    <text evidence="2">The sequence shown here is derived from an EMBL/GenBank/DDBJ whole genome shotgun (WGS) entry which is preliminary data.</text>
</comment>
<feature type="signal peptide" evidence="1">
    <location>
        <begin position="1"/>
        <end position="16"/>
    </location>
</feature>
<feature type="chain" id="PRO_5041984327" evidence="1">
    <location>
        <begin position="17"/>
        <end position="125"/>
    </location>
</feature>
<evidence type="ECO:0000256" key="1">
    <source>
        <dbReference type="SAM" id="SignalP"/>
    </source>
</evidence>
<name>A0AAD7GI93_MYCRO</name>
<proteinExistence type="predicted"/>
<dbReference type="EMBL" id="JARKIE010000035">
    <property type="protein sequence ID" value="KAJ7696257.1"/>
    <property type="molecule type" value="Genomic_DNA"/>
</dbReference>
<dbReference type="Gene3D" id="2.60.20.10">
    <property type="entry name" value="Crystallins"/>
    <property type="match status" value="1"/>
</dbReference>
<sequence length="125" mass="13134">MKLSAAFFALVPFVAAIPAPGNVVDMASTTAVISARTQGNVFVCTEAGFLADCAIFHGASNQCVDFTPDFNDDISAIGPDPDQDCFFWTDPNCIGEQLGPIRSPGIANLNVGADVPFNDNLSSFK</sequence>
<gene>
    <name evidence="2" type="ORF">B0H17DRAFT_1131047</name>
</gene>
<protein>
    <submittedName>
        <fullName evidence="2">Uncharacterized protein</fullName>
    </submittedName>
</protein>
<evidence type="ECO:0000313" key="2">
    <source>
        <dbReference type="EMBL" id="KAJ7696257.1"/>
    </source>
</evidence>